<dbReference type="RefSeq" id="WP_161081849.1">
    <property type="nucleotide sequence ID" value="NZ_WWCX01000001.1"/>
</dbReference>
<protein>
    <submittedName>
        <fullName evidence="1">Uncharacterized protein</fullName>
    </submittedName>
</protein>
<dbReference type="Proteomes" id="UP000447355">
    <property type="component" value="Unassembled WGS sequence"/>
</dbReference>
<name>A0A845GHR8_9BURK</name>
<comment type="caution">
    <text evidence="1">The sequence shown here is derived from an EMBL/GenBank/DDBJ whole genome shotgun (WGS) entry which is preliminary data.</text>
</comment>
<evidence type="ECO:0000313" key="2">
    <source>
        <dbReference type="Proteomes" id="UP000447355"/>
    </source>
</evidence>
<gene>
    <name evidence="1" type="ORF">GTP90_01790</name>
</gene>
<dbReference type="AlphaFoldDB" id="A0A845GHR8"/>
<proteinExistence type="predicted"/>
<sequence>MATKYSECTDPTNASKRQATILRMKDEILRDVLANRVPRTIADFSDLQSHVDANMYGGFGETDAFPEGWSTDGQMTPEHVEFINACQQAVCQWIRQGGISAIDALELFDGGPGACYYRVMDEKDAADYLLFVTDHSTRQRPATPESEEICFTIRHSDNAELVSVHHLTGRAGLIAWYQEHVGHNPDQEDEGGPLPILELVTSVALHLMYREMPEF</sequence>
<accession>A0A845GHR8</accession>
<organism evidence="1 2">
    <name type="scientific">Duganella vulcania</name>
    <dbReference type="NCBI Taxonomy" id="2692166"/>
    <lineage>
        <taxon>Bacteria</taxon>
        <taxon>Pseudomonadati</taxon>
        <taxon>Pseudomonadota</taxon>
        <taxon>Betaproteobacteria</taxon>
        <taxon>Burkholderiales</taxon>
        <taxon>Oxalobacteraceae</taxon>
        <taxon>Telluria group</taxon>
        <taxon>Duganella</taxon>
    </lineage>
</organism>
<evidence type="ECO:0000313" key="1">
    <source>
        <dbReference type="EMBL" id="MYM92588.1"/>
    </source>
</evidence>
<dbReference type="EMBL" id="WWCX01000001">
    <property type="protein sequence ID" value="MYM92588.1"/>
    <property type="molecule type" value="Genomic_DNA"/>
</dbReference>
<reference evidence="1" key="1">
    <citation type="submission" date="2019-12" db="EMBL/GenBank/DDBJ databases">
        <title>Novel species isolated from a subtropical stream in China.</title>
        <authorList>
            <person name="Lu H."/>
        </authorList>
    </citation>
    <scope>NUCLEOTIDE SEQUENCE [LARGE SCALE GENOMIC DNA]</scope>
    <source>
        <strain evidence="1">FT81W</strain>
    </source>
</reference>